<gene>
    <name evidence="3" type="ORF">ABI908_04630</name>
</gene>
<proteinExistence type="predicted"/>
<evidence type="ECO:0000313" key="4">
    <source>
        <dbReference type="Proteomes" id="UP001462502"/>
    </source>
</evidence>
<evidence type="ECO:0000256" key="1">
    <source>
        <dbReference type="ARBA" id="ARBA00023125"/>
    </source>
</evidence>
<dbReference type="InterPro" id="IPR036390">
    <property type="entry name" value="WH_DNA-bd_sf"/>
</dbReference>
<feature type="region of interest" description="Disordered" evidence="2">
    <location>
        <begin position="151"/>
        <end position="173"/>
    </location>
</feature>
<name>A0ABV0IQ42_9NEIS</name>
<dbReference type="InterPro" id="IPR000944">
    <property type="entry name" value="Tscrpt_reg_Rrf2"/>
</dbReference>
<dbReference type="Proteomes" id="UP001462502">
    <property type="component" value="Unassembled WGS sequence"/>
</dbReference>
<evidence type="ECO:0000313" key="3">
    <source>
        <dbReference type="EMBL" id="MEO9383404.1"/>
    </source>
</evidence>
<evidence type="ECO:0000256" key="2">
    <source>
        <dbReference type="SAM" id="MobiDB-lite"/>
    </source>
</evidence>
<dbReference type="InterPro" id="IPR036388">
    <property type="entry name" value="WH-like_DNA-bd_sf"/>
</dbReference>
<organism evidence="3 4">
    <name type="scientific">Chromobacterium phragmitis</name>
    <dbReference type="NCBI Taxonomy" id="2202141"/>
    <lineage>
        <taxon>Bacteria</taxon>
        <taxon>Pseudomonadati</taxon>
        <taxon>Pseudomonadota</taxon>
        <taxon>Betaproteobacteria</taxon>
        <taxon>Neisseriales</taxon>
        <taxon>Chromobacteriaceae</taxon>
        <taxon>Chromobacterium</taxon>
    </lineage>
</organism>
<comment type="caution">
    <text evidence="3">The sequence shown here is derived from an EMBL/GenBank/DDBJ whole genome shotgun (WGS) entry which is preliminary data.</text>
</comment>
<dbReference type="SUPFAM" id="SSF46785">
    <property type="entry name" value="Winged helix' DNA-binding domain"/>
    <property type="match status" value="1"/>
</dbReference>
<dbReference type="PROSITE" id="PS51197">
    <property type="entry name" value="HTH_RRF2_2"/>
    <property type="match status" value="1"/>
</dbReference>
<dbReference type="Pfam" id="PF02082">
    <property type="entry name" value="Rrf2"/>
    <property type="match status" value="1"/>
</dbReference>
<reference evidence="3 4" key="1">
    <citation type="submission" date="2024-05" db="EMBL/GenBank/DDBJ databases">
        <authorList>
            <person name="De Oliveira J.P."/>
            <person name="Noriler S.A."/>
            <person name="De Oliveira A.G."/>
            <person name="Sipoli D.S."/>
        </authorList>
    </citation>
    <scope>NUCLEOTIDE SEQUENCE [LARGE SCALE GENOMIC DNA]</scope>
    <source>
        <strain evidence="3 4">LABIM192</strain>
    </source>
</reference>
<dbReference type="NCBIfam" id="TIGR00738">
    <property type="entry name" value="rrf2_super"/>
    <property type="match status" value="1"/>
</dbReference>
<sequence length="173" mass="18757">MRLNTFTDYCLRVLMYCALTGGRLATISEISAAYGISASHLTKVVFFLGQQGYLETVRGKGGGMRLRPKPEQVDLGRLARIAETDNALVECFDPDNASCRIAPACQLRAILRAAQEAFYAELSRHTLADLTASPQPLVEFLGVPILPSPTKTRRGAAHENRGRGVTVSGDYGV</sequence>
<protein>
    <submittedName>
        <fullName evidence="3">Rrf2 family transcriptional regulator</fullName>
    </submittedName>
</protein>
<dbReference type="EMBL" id="JBDXMI010000001">
    <property type="protein sequence ID" value="MEO9383404.1"/>
    <property type="molecule type" value="Genomic_DNA"/>
</dbReference>
<dbReference type="RefSeq" id="WP_347937203.1">
    <property type="nucleotide sequence ID" value="NZ_CP158160.1"/>
</dbReference>
<dbReference type="PANTHER" id="PTHR33221">
    <property type="entry name" value="WINGED HELIX-TURN-HELIX TRANSCRIPTIONAL REGULATOR, RRF2 FAMILY"/>
    <property type="match status" value="1"/>
</dbReference>
<dbReference type="Gene3D" id="1.10.10.10">
    <property type="entry name" value="Winged helix-like DNA-binding domain superfamily/Winged helix DNA-binding domain"/>
    <property type="match status" value="1"/>
</dbReference>
<accession>A0ABV0IQ42</accession>
<keyword evidence="4" id="KW-1185">Reference proteome</keyword>
<keyword evidence="1" id="KW-0238">DNA-binding</keyword>
<dbReference type="PANTHER" id="PTHR33221:SF4">
    <property type="entry name" value="HTH-TYPE TRANSCRIPTIONAL REPRESSOR NSRR"/>
    <property type="match status" value="1"/>
</dbReference>